<dbReference type="Proteomes" id="UP000799537">
    <property type="component" value="Unassembled WGS sequence"/>
</dbReference>
<keyword evidence="3" id="KW-1185">Reference proteome</keyword>
<organism evidence="2 3">
    <name type="scientific">Zasmidium cellare ATCC 36951</name>
    <dbReference type="NCBI Taxonomy" id="1080233"/>
    <lineage>
        <taxon>Eukaryota</taxon>
        <taxon>Fungi</taxon>
        <taxon>Dikarya</taxon>
        <taxon>Ascomycota</taxon>
        <taxon>Pezizomycotina</taxon>
        <taxon>Dothideomycetes</taxon>
        <taxon>Dothideomycetidae</taxon>
        <taxon>Mycosphaerellales</taxon>
        <taxon>Mycosphaerellaceae</taxon>
        <taxon>Zasmidium</taxon>
    </lineage>
</organism>
<dbReference type="RefSeq" id="XP_033661949.1">
    <property type="nucleotide sequence ID" value="XM_033814163.1"/>
</dbReference>
<gene>
    <name evidence="2" type="ORF">M409DRAFT_59340</name>
</gene>
<accession>A0A6A6C4F1</accession>
<name>A0A6A6C4F1_ZASCE</name>
<evidence type="ECO:0000256" key="1">
    <source>
        <dbReference type="SAM" id="MobiDB-lite"/>
    </source>
</evidence>
<protein>
    <submittedName>
        <fullName evidence="2">Uncharacterized protein</fullName>
    </submittedName>
</protein>
<proteinExistence type="predicted"/>
<reference evidence="2" key="1">
    <citation type="journal article" date="2020" name="Stud. Mycol.">
        <title>101 Dothideomycetes genomes: a test case for predicting lifestyles and emergence of pathogens.</title>
        <authorList>
            <person name="Haridas S."/>
            <person name="Albert R."/>
            <person name="Binder M."/>
            <person name="Bloem J."/>
            <person name="Labutti K."/>
            <person name="Salamov A."/>
            <person name="Andreopoulos B."/>
            <person name="Baker S."/>
            <person name="Barry K."/>
            <person name="Bills G."/>
            <person name="Bluhm B."/>
            <person name="Cannon C."/>
            <person name="Castanera R."/>
            <person name="Culley D."/>
            <person name="Daum C."/>
            <person name="Ezra D."/>
            <person name="Gonzalez J."/>
            <person name="Henrissat B."/>
            <person name="Kuo A."/>
            <person name="Liang C."/>
            <person name="Lipzen A."/>
            <person name="Lutzoni F."/>
            <person name="Magnuson J."/>
            <person name="Mondo S."/>
            <person name="Nolan M."/>
            <person name="Ohm R."/>
            <person name="Pangilinan J."/>
            <person name="Park H.-J."/>
            <person name="Ramirez L."/>
            <person name="Alfaro M."/>
            <person name="Sun H."/>
            <person name="Tritt A."/>
            <person name="Yoshinaga Y."/>
            <person name="Zwiers L.-H."/>
            <person name="Turgeon B."/>
            <person name="Goodwin S."/>
            <person name="Spatafora J."/>
            <person name="Crous P."/>
            <person name="Grigoriev I."/>
        </authorList>
    </citation>
    <scope>NUCLEOTIDE SEQUENCE</scope>
    <source>
        <strain evidence="2">ATCC 36951</strain>
    </source>
</reference>
<evidence type="ECO:0000313" key="2">
    <source>
        <dbReference type="EMBL" id="KAF2161060.1"/>
    </source>
</evidence>
<sequence>MHGRGRYPEVVGSPCCDLGIALSVWRRLHTSNQVHSPSSVSRRDKAGGRGSLIARHTPIEADVEDHLGEPSGLSDGKHLEQMVVVDWENGGRTKIFTAAAGALGRWRKASRRREEILDSNHLKITSIHIRKIHGMLRTSMGEAHYKQQPLISRQTSNGHIPRHSTPNSHHTPSCTPTTKSWNHFPVTPSTRLNTIPMGEDTTMATLTVGSLPEEWRRR</sequence>
<dbReference type="EMBL" id="ML993621">
    <property type="protein sequence ID" value="KAF2161060.1"/>
    <property type="molecule type" value="Genomic_DNA"/>
</dbReference>
<feature type="region of interest" description="Disordered" evidence="1">
    <location>
        <begin position="157"/>
        <end position="186"/>
    </location>
</feature>
<evidence type="ECO:0000313" key="3">
    <source>
        <dbReference type="Proteomes" id="UP000799537"/>
    </source>
</evidence>
<dbReference type="AlphaFoldDB" id="A0A6A6C4F1"/>
<dbReference type="GeneID" id="54567435"/>